<dbReference type="InterPro" id="IPR036908">
    <property type="entry name" value="RlpA-like_sf"/>
</dbReference>
<dbReference type="AlphaFoldDB" id="A0A175W9V3"/>
<proteinExistence type="inferred from homology"/>
<evidence type="ECO:0000256" key="1">
    <source>
        <dbReference type="ARBA" id="ARBA00004613"/>
    </source>
</evidence>
<keyword evidence="3" id="KW-0964">Secreted</keyword>
<evidence type="ECO:0000313" key="5">
    <source>
        <dbReference type="EMBL" id="KXX80393.1"/>
    </source>
</evidence>
<dbReference type="PANTHER" id="PTHR38850:SF2">
    <property type="entry name" value="CERATO-PLATANIN"/>
    <property type="match status" value="1"/>
</dbReference>
<evidence type="ECO:0000256" key="3">
    <source>
        <dbReference type="ARBA" id="ARBA00022525"/>
    </source>
</evidence>
<dbReference type="EMBL" id="LCTW02000061">
    <property type="protein sequence ID" value="KXX80393.1"/>
    <property type="molecule type" value="Genomic_DNA"/>
</dbReference>
<accession>A0A175W9V3</accession>
<organism evidence="5 6">
    <name type="scientific">Madurella mycetomatis</name>
    <dbReference type="NCBI Taxonomy" id="100816"/>
    <lineage>
        <taxon>Eukaryota</taxon>
        <taxon>Fungi</taxon>
        <taxon>Dikarya</taxon>
        <taxon>Ascomycota</taxon>
        <taxon>Pezizomycotina</taxon>
        <taxon>Sordariomycetes</taxon>
        <taxon>Sordariomycetidae</taxon>
        <taxon>Sordariales</taxon>
        <taxon>Sordariales incertae sedis</taxon>
        <taxon>Madurella</taxon>
    </lineage>
</organism>
<gene>
    <name evidence="5" type="ORF">MMYC01_203285</name>
</gene>
<name>A0A175W9V3_9PEZI</name>
<comment type="subcellular location">
    <subcellularLocation>
        <location evidence="1">Secreted</location>
    </subcellularLocation>
</comment>
<comment type="similarity">
    <text evidence="2">Belongs to the cerato-platanin family.</text>
</comment>
<protein>
    <submittedName>
        <fullName evidence="5">Allergen Asp f 15</fullName>
    </submittedName>
</protein>
<dbReference type="PANTHER" id="PTHR38850">
    <property type="entry name" value="CERATO-PLATANIN"/>
    <property type="match status" value="1"/>
</dbReference>
<keyword evidence="6" id="KW-1185">Reference proteome</keyword>
<dbReference type="GO" id="GO:0005576">
    <property type="term" value="C:extracellular region"/>
    <property type="evidence" value="ECO:0007669"/>
    <property type="project" value="UniProtKB-SubCell"/>
</dbReference>
<feature type="signal peptide" evidence="4">
    <location>
        <begin position="1"/>
        <end position="26"/>
    </location>
</feature>
<dbReference type="STRING" id="100816.A0A175W9V3"/>
<evidence type="ECO:0000313" key="6">
    <source>
        <dbReference type="Proteomes" id="UP000078237"/>
    </source>
</evidence>
<comment type="caution">
    <text evidence="5">The sequence shown here is derived from an EMBL/GenBank/DDBJ whole genome shotgun (WGS) entry which is preliminary data.</text>
</comment>
<reference evidence="5 6" key="1">
    <citation type="journal article" date="2016" name="Genome Announc.">
        <title>Genome Sequence of Madurella mycetomatis mm55, Isolated from a Human Mycetoma Case in Sudan.</title>
        <authorList>
            <person name="Smit S."/>
            <person name="Derks M.F."/>
            <person name="Bervoets S."/>
            <person name="Fahal A."/>
            <person name="van Leeuwen W."/>
            <person name="van Belkum A."/>
            <person name="van de Sande W.W."/>
        </authorList>
    </citation>
    <scope>NUCLEOTIDE SEQUENCE [LARGE SCALE GENOMIC DNA]</scope>
    <source>
        <strain evidence="6">mm55</strain>
    </source>
</reference>
<dbReference type="Proteomes" id="UP000078237">
    <property type="component" value="Unassembled WGS sequence"/>
</dbReference>
<dbReference type="VEuPathDB" id="FungiDB:MMYC01_203285"/>
<evidence type="ECO:0000256" key="2">
    <source>
        <dbReference type="ARBA" id="ARBA00010421"/>
    </source>
</evidence>
<dbReference type="InterPro" id="IPR010829">
    <property type="entry name" value="Cerato-platanin"/>
</dbReference>
<dbReference type="Pfam" id="PF07249">
    <property type="entry name" value="Cerato-platanin"/>
    <property type="match status" value="1"/>
</dbReference>
<dbReference type="OrthoDB" id="5370830at2759"/>
<sequence length="262" mass="28034">MHRVVHFSFPLIAAATARAASGTVWATPHESYSSSVGVLGCKVDTNRIAYWPASVDCNNICVSLSYEGRTVHLLRIDQSEGAYDVSYDAWNYLLTGYSATERPTTGGAVAMEYEEVDASACAGLIHTHDGKLPLSAANSMNFLASCLAEETWVGENYALYNILDPICSWGYDEACTLDWPTANQAACPNALGTPNVLSTAPVYNIQYMTGNRILASSGQVVSSGGPPSTLSLSQNGSLHAAKGDVVRVMAMSLATYWLLCRI</sequence>
<keyword evidence="4" id="KW-0732">Signal</keyword>
<evidence type="ECO:0000256" key="4">
    <source>
        <dbReference type="SAM" id="SignalP"/>
    </source>
</evidence>
<feature type="chain" id="PRO_5008043789" evidence="4">
    <location>
        <begin position="27"/>
        <end position="262"/>
    </location>
</feature>
<dbReference type="Gene3D" id="2.40.40.10">
    <property type="entry name" value="RlpA-like domain"/>
    <property type="match status" value="1"/>
</dbReference>